<gene>
    <name evidence="5" type="ORF">GCM10023258_32660</name>
</gene>
<dbReference type="RefSeq" id="WP_425583996.1">
    <property type="nucleotide sequence ID" value="NZ_BAABIW010000020.1"/>
</dbReference>
<dbReference type="PANTHER" id="PTHR10146">
    <property type="entry name" value="PROLINE SYNTHETASE CO-TRANSCRIBED BACTERIAL HOMOLOG PROTEIN"/>
    <property type="match status" value="1"/>
</dbReference>
<evidence type="ECO:0000256" key="3">
    <source>
        <dbReference type="RuleBase" id="RU004514"/>
    </source>
</evidence>
<dbReference type="SUPFAM" id="SSF51419">
    <property type="entry name" value="PLP-binding barrel"/>
    <property type="match status" value="1"/>
</dbReference>
<protein>
    <recommendedName>
        <fullName evidence="2">Pyridoxal phosphate homeostasis protein</fullName>
        <shortName evidence="2">PLP homeostasis protein</shortName>
    </recommendedName>
</protein>
<dbReference type="CDD" id="cd00635">
    <property type="entry name" value="PLPDE_III_YBL036c_like"/>
    <property type="match status" value="1"/>
</dbReference>
<proteinExistence type="inferred from homology"/>
<keyword evidence="1 2" id="KW-0663">Pyridoxal phosphate</keyword>
<evidence type="ECO:0000259" key="4">
    <source>
        <dbReference type="Pfam" id="PF01168"/>
    </source>
</evidence>
<name>A0ABP9JK48_9MICO</name>
<sequence length="250" mass="26703">MTGLRDDPSDERGDERAQQLRAALSAVRERIARGCELAGRDPDEVTLVVVTKYFPAADVLSLHELGVRDFGENRDQEAGEKFAEVRRVLGEPGGDPLTLHFIGQLQTNKASHVAAYADVVQSVDRVKLVRALDRGAHQADRRLDVLLQVSLDGDTSRGGVTVEQVDDLAETVAGAERLTLRGVMAVAPLGADPDAAFARLREVADGIRARHPGAGWVSAGMSGDLEAALRHGATHLRVGTAILGSRPSLL</sequence>
<feature type="domain" description="Alanine racemase N-terminal" evidence="4">
    <location>
        <begin position="24"/>
        <end position="247"/>
    </location>
</feature>
<dbReference type="PANTHER" id="PTHR10146:SF14">
    <property type="entry name" value="PYRIDOXAL PHOSPHATE HOMEOSTASIS PROTEIN"/>
    <property type="match status" value="1"/>
</dbReference>
<dbReference type="Pfam" id="PF01168">
    <property type="entry name" value="Ala_racemase_N"/>
    <property type="match status" value="1"/>
</dbReference>
<dbReference type="Gene3D" id="3.20.20.10">
    <property type="entry name" value="Alanine racemase"/>
    <property type="match status" value="1"/>
</dbReference>
<dbReference type="InterPro" id="IPR011078">
    <property type="entry name" value="PyrdxlP_homeostasis"/>
</dbReference>
<accession>A0ABP9JK48</accession>
<dbReference type="Proteomes" id="UP001500427">
    <property type="component" value="Unassembled WGS sequence"/>
</dbReference>
<keyword evidence="6" id="KW-1185">Reference proteome</keyword>
<dbReference type="EMBL" id="BAABIW010000020">
    <property type="protein sequence ID" value="GAA5033088.1"/>
    <property type="molecule type" value="Genomic_DNA"/>
</dbReference>
<dbReference type="InterPro" id="IPR029066">
    <property type="entry name" value="PLP-binding_barrel"/>
</dbReference>
<organism evidence="5 6">
    <name type="scientific">Terrabacter aeriphilus</name>
    <dbReference type="NCBI Taxonomy" id="515662"/>
    <lineage>
        <taxon>Bacteria</taxon>
        <taxon>Bacillati</taxon>
        <taxon>Actinomycetota</taxon>
        <taxon>Actinomycetes</taxon>
        <taxon>Micrococcales</taxon>
        <taxon>Intrasporangiaceae</taxon>
        <taxon>Terrabacter</taxon>
    </lineage>
</organism>
<evidence type="ECO:0000256" key="1">
    <source>
        <dbReference type="ARBA" id="ARBA00022898"/>
    </source>
</evidence>
<evidence type="ECO:0000313" key="5">
    <source>
        <dbReference type="EMBL" id="GAA5033088.1"/>
    </source>
</evidence>
<dbReference type="PIRSF" id="PIRSF004848">
    <property type="entry name" value="YBL036c_PLPDEIII"/>
    <property type="match status" value="1"/>
</dbReference>
<dbReference type="InterPro" id="IPR001608">
    <property type="entry name" value="Ala_racemase_N"/>
</dbReference>
<dbReference type="NCBIfam" id="TIGR00044">
    <property type="entry name" value="YggS family pyridoxal phosphate-dependent enzyme"/>
    <property type="match status" value="1"/>
</dbReference>
<comment type="function">
    <text evidence="2">Pyridoxal 5'-phosphate (PLP)-binding protein, which is involved in PLP homeostasis.</text>
</comment>
<feature type="modified residue" description="N6-(pyridoxal phosphate)lysine" evidence="2">
    <location>
        <position position="52"/>
    </location>
</feature>
<evidence type="ECO:0000256" key="2">
    <source>
        <dbReference type="HAMAP-Rule" id="MF_02087"/>
    </source>
</evidence>
<evidence type="ECO:0000313" key="6">
    <source>
        <dbReference type="Proteomes" id="UP001500427"/>
    </source>
</evidence>
<comment type="caution">
    <text evidence="5">The sequence shown here is derived from an EMBL/GenBank/DDBJ whole genome shotgun (WGS) entry which is preliminary data.</text>
</comment>
<dbReference type="HAMAP" id="MF_02087">
    <property type="entry name" value="PLP_homeostasis"/>
    <property type="match status" value="1"/>
</dbReference>
<comment type="similarity">
    <text evidence="2 3">Belongs to the pyridoxal phosphate-binding protein YggS/PROSC family.</text>
</comment>
<reference evidence="6" key="1">
    <citation type="journal article" date="2019" name="Int. J. Syst. Evol. Microbiol.">
        <title>The Global Catalogue of Microorganisms (GCM) 10K type strain sequencing project: providing services to taxonomists for standard genome sequencing and annotation.</title>
        <authorList>
            <consortium name="The Broad Institute Genomics Platform"/>
            <consortium name="The Broad Institute Genome Sequencing Center for Infectious Disease"/>
            <person name="Wu L."/>
            <person name="Ma J."/>
        </authorList>
    </citation>
    <scope>NUCLEOTIDE SEQUENCE [LARGE SCALE GENOMIC DNA]</scope>
    <source>
        <strain evidence="6">JCM 17687</strain>
    </source>
</reference>